<protein>
    <submittedName>
        <fullName evidence="9">Sigma-54-dependent Fis family transcriptional regulator</fullName>
    </submittedName>
</protein>
<gene>
    <name evidence="9" type="ORF">CEX98_16145</name>
</gene>
<evidence type="ECO:0000259" key="8">
    <source>
        <dbReference type="PROSITE" id="PS50110"/>
    </source>
</evidence>
<accession>A0A2A5JMN0</accession>
<dbReference type="Pfam" id="PF00158">
    <property type="entry name" value="Sigma54_activat"/>
    <property type="match status" value="1"/>
</dbReference>
<evidence type="ECO:0000256" key="4">
    <source>
        <dbReference type="ARBA" id="ARBA00023125"/>
    </source>
</evidence>
<evidence type="ECO:0000256" key="6">
    <source>
        <dbReference type="PROSITE-ProRule" id="PRU00169"/>
    </source>
</evidence>
<dbReference type="PRINTS" id="PR01590">
    <property type="entry name" value="HTHFIS"/>
</dbReference>
<proteinExistence type="predicted"/>
<dbReference type="InterPro" id="IPR003593">
    <property type="entry name" value="AAA+_ATPase"/>
</dbReference>
<dbReference type="Gene3D" id="3.40.50.2300">
    <property type="match status" value="1"/>
</dbReference>
<dbReference type="EMBL" id="NKHF01000076">
    <property type="protein sequence ID" value="PCK30680.1"/>
    <property type="molecule type" value="Genomic_DNA"/>
</dbReference>
<dbReference type="InterPro" id="IPR025944">
    <property type="entry name" value="Sigma_54_int_dom_CS"/>
</dbReference>
<dbReference type="Gene3D" id="1.10.10.60">
    <property type="entry name" value="Homeodomain-like"/>
    <property type="match status" value="1"/>
</dbReference>
<dbReference type="SUPFAM" id="SSF46689">
    <property type="entry name" value="Homeodomain-like"/>
    <property type="match status" value="1"/>
</dbReference>
<dbReference type="SUPFAM" id="SSF52172">
    <property type="entry name" value="CheY-like"/>
    <property type="match status" value="1"/>
</dbReference>
<comment type="caution">
    <text evidence="9">The sequence shown here is derived from an EMBL/GenBank/DDBJ whole genome shotgun (WGS) entry which is preliminary data.</text>
</comment>
<dbReference type="Gene3D" id="1.10.8.60">
    <property type="match status" value="1"/>
</dbReference>
<dbReference type="PANTHER" id="PTHR32071:SF113">
    <property type="entry name" value="ALGINATE BIOSYNTHESIS TRANSCRIPTIONAL REGULATORY PROTEIN ALGB"/>
    <property type="match status" value="1"/>
</dbReference>
<dbReference type="InterPro" id="IPR025943">
    <property type="entry name" value="Sigma_54_int_dom_ATP-bd_2"/>
</dbReference>
<feature type="domain" description="Response regulatory" evidence="8">
    <location>
        <begin position="5"/>
        <end position="124"/>
    </location>
</feature>
<dbReference type="Pfam" id="PF02954">
    <property type="entry name" value="HTH_8"/>
    <property type="match status" value="1"/>
</dbReference>
<dbReference type="InterPro" id="IPR009057">
    <property type="entry name" value="Homeodomain-like_sf"/>
</dbReference>
<dbReference type="InterPro" id="IPR011006">
    <property type="entry name" value="CheY-like_superfamily"/>
</dbReference>
<dbReference type="GO" id="GO:0005524">
    <property type="term" value="F:ATP binding"/>
    <property type="evidence" value="ECO:0007669"/>
    <property type="project" value="UniProtKB-KW"/>
</dbReference>
<dbReference type="PROSITE" id="PS00676">
    <property type="entry name" value="SIGMA54_INTERACT_2"/>
    <property type="match status" value="1"/>
</dbReference>
<keyword evidence="2" id="KW-0067">ATP-binding</keyword>
<feature type="modified residue" description="4-aspartylphosphate" evidence="6">
    <location>
        <position position="54"/>
    </location>
</feature>
<dbReference type="InterPro" id="IPR027417">
    <property type="entry name" value="P-loop_NTPase"/>
</dbReference>
<dbReference type="GO" id="GO:0000160">
    <property type="term" value="P:phosphorelay signal transduction system"/>
    <property type="evidence" value="ECO:0007669"/>
    <property type="project" value="InterPro"/>
</dbReference>
<dbReference type="SMART" id="SM00448">
    <property type="entry name" value="REC"/>
    <property type="match status" value="1"/>
</dbReference>
<sequence length="449" mass="49383">MENATILVIDDNSEVRLSAAFFLEEHGFDVIEAETPELAKPLIASNKVALALLDMNFTRDTTSGNEGLAFLHWLQTQSHQVPVICITGWGNVSLAVSAMQLGACDFLEKPWDNQQLLEAIQQQLTITAKQSSATQQQAPATEFQWHSTAMQGLYKQLAKVAKTDARVLLTGPSGVGKSYLAKWLHQHSNRADGPWVEVNMGAVPESLFESEMFGHSKGAFTDAKQHRVGRFKMAQGGTLFLDEVVTIPLALQAKLLRVLENGCFEVVGSSQTQQTDCRLICATNGALEQLVADGKFREDLFYRINTIVINVPRLAERYGDIVPLAEFFVAKFSHQYGEPVRPLSDAVKAALVEYTWPGNIRELSHVIERAVLMAEGNDIALSDCQLRFKSAPTLVSDGEGQTLQAVERQMVEQAMLRAQGNVTVAAKALGLTASSLYRRLEKYGLKSTS</sequence>
<reference evidence="10" key="1">
    <citation type="journal article" date="2019" name="Genome Announc.">
        <title>Draft Genome Sequence of Pseudoalteromonas piscicida Strain 36Y ROTHPW, an Hypersaline Seawater Isolate from the South Coast of Sonora, Mexico.</title>
        <authorList>
            <person name="Sanchez-Diaz R."/>
            <person name="Molina-Garza Z.J."/>
            <person name="Cruz-Suarez L.E."/>
            <person name="Selvin J."/>
            <person name="Kiran G.S."/>
            <person name="Ibarra-Gamez J.C."/>
            <person name="Gomez-Gil B."/>
            <person name="Galaviz-Silva L."/>
        </authorList>
    </citation>
    <scope>NUCLEOTIDE SEQUENCE [LARGE SCALE GENOMIC DNA]</scope>
    <source>
        <strain evidence="10">36Y_RITHPW</strain>
    </source>
</reference>
<keyword evidence="1" id="KW-0547">Nucleotide-binding</keyword>
<evidence type="ECO:0000313" key="9">
    <source>
        <dbReference type="EMBL" id="PCK30680.1"/>
    </source>
</evidence>
<dbReference type="PROSITE" id="PS00688">
    <property type="entry name" value="SIGMA54_INTERACT_3"/>
    <property type="match status" value="1"/>
</dbReference>
<keyword evidence="6" id="KW-0597">Phosphoprotein</keyword>
<dbReference type="PROSITE" id="PS50045">
    <property type="entry name" value="SIGMA54_INTERACT_4"/>
    <property type="match status" value="1"/>
</dbReference>
<dbReference type="OrthoDB" id="9804019at2"/>
<dbReference type="CDD" id="cd00009">
    <property type="entry name" value="AAA"/>
    <property type="match status" value="1"/>
</dbReference>
<dbReference type="FunFam" id="3.40.50.300:FF:000006">
    <property type="entry name" value="DNA-binding transcriptional regulator NtrC"/>
    <property type="match status" value="1"/>
</dbReference>
<feature type="domain" description="Sigma-54 factor interaction" evidence="7">
    <location>
        <begin position="143"/>
        <end position="372"/>
    </location>
</feature>
<dbReference type="RefSeq" id="WP_099643070.1">
    <property type="nucleotide sequence ID" value="NZ_NKHF01000076.1"/>
</dbReference>
<evidence type="ECO:0000256" key="2">
    <source>
        <dbReference type="ARBA" id="ARBA00022840"/>
    </source>
</evidence>
<dbReference type="Pfam" id="PF25601">
    <property type="entry name" value="AAA_lid_14"/>
    <property type="match status" value="1"/>
</dbReference>
<keyword evidence="4" id="KW-0238">DNA-binding</keyword>
<dbReference type="InterPro" id="IPR058031">
    <property type="entry name" value="AAA_lid_NorR"/>
</dbReference>
<dbReference type="Gene3D" id="3.40.50.300">
    <property type="entry name" value="P-loop containing nucleotide triphosphate hydrolases"/>
    <property type="match status" value="1"/>
</dbReference>
<dbReference type="PANTHER" id="PTHR32071">
    <property type="entry name" value="TRANSCRIPTIONAL REGULATORY PROTEIN"/>
    <property type="match status" value="1"/>
</dbReference>
<evidence type="ECO:0000313" key="10">
    <source>
        <dbReference type="Proteomes" id="UP000228621"/>
    </source>
</evidence>
<dbReference type="AlphaFoldDB" id="A0A2A5JMN0"/>
<keyword evidence="5" id="KW-0804">Transcription</keyword>
<evidence type="ECO:0000256" key="3">
    <source>
        <dbReference type="ARBA" id="ARBA00023015"/>
    </source>
</evidence>
<dbReference type="InterPro" id="IPR001789">
    <property type="entry name" value="Sig_transdc_resp-reg_receiver"/>
</dbReference>
<dbReference type="SUPFAM" id="SSF52540">
    <property type="entry name" value="P-loop containing nucleoside triphosphate hydrolases"/>
    <property type="match status" value="1"/>
</dbReference>
<dbReference type="Proteomes" id="UP000228621">
    <property type="component" value="Unassembled WGS sequence"/>
</dbReference>
<evidence type="ECO:0000259" key="7">
    <source>
        <dbReference type="PROSITE" id="PS50045"/>
    </source>
</evidence>
<dbReference type="GO" id="GO:0043565">
    <property type="term" value="F:sequence-specific DNA binding"/>
    <property type="evidence" value="ECO:0007669"/>
    <property type="project" value="InterPro"/>
</dbReference>
<name>A0A2A5JMN0_PSEO7</name>
<keyword evidence="3" id="KW-0805">Transcription regulation</keyword>
<dbReference type="GO" id="GO:0006355">
    <property type="term" value="P:regulation of DNA-templated transcription"/>
    <property type="evidence" value="ECO:0007669"/>
    <property type="project" value="InterPro"/>
</dbReference>
<dbReference type="PROSITE" id="PS50110">
    <property type="entry name" value="RESPONSE_REGULATORY"/>
    <property type="match status" value="1"/>
</dbReference>
<dbReference type="SMART" id="SM00382">
    <property type="entry name" value="AAA"/>
    <property type="match status" value="1"/>
</dbReference>
<evidence type="ECO:0000256" key="5">
    <source>
        <dbReference type="ARBA" id="ARBA00023163"/>
    </source>
</evidence>
<dbReference type="InterPro" id="IPR002197">
    <property type="entry name" value="HTH_Fis"/>
</dbReference>
<organism evidence="9 10">
    <name type="scientific">Pseudoalteromonas piscicida</name>
    <dbReference type="NCBI Taxonomy" id="43662"/>
    <lineage>
        <taxon>Bacteria</taxon>
        <taxon>Pseudomonadati</taxon>
        <taxon>Pseudomonadota</taxon>
        <taxon>Gammaproteobacteria</taxon>
        <taxon>Alteromonadales</taxon>
        <taxon>Pseudoalteromonadaceae</taxon>
        <taxon>Pseudoalteromonas</taxon>
    </lineage>
</organism>
<dbReference type="Pfam" id="PF00072">
    <property type="entry name" value="Response_reg"/>
    <property type="match status" value="1"/>
</dbReference>
<keyword evidence="10" id="KW-1185">Reference proteome</keyword>
<dbReference type="InterPro" id="IPR002078">
    <property type="entry name" value="Sigma_54_int"/>
</dbReference>
<evidence type="ECO:0000256" key="1">
    <source>
        <dbReference type="ARBA" id="ARBA00022741"/>
    </source>
</evidence>